<dbReference type="PaxDb" id="272569-rrnAC2612"/>
<dbReference type="PATRIC" id="fig|272569.17.peg.3212"/>
<dbReference type="KEGG" id="hma:rrnAC2612"/>
<keyword evidence="1" id="KW-1133">Transmembrane helix</keyword>
<keyword evidence="1" id="KW-0472">Membrane</keyword>
<dbReference type="PANTHER" id="PTHR33608:SF6">
    <property type="entry name" value="BLL2464 PROTEIN"/>
    <property type="match status" value="1"/>
</dbReference>
<dbReference type="EnsemblBacteria" id="AAV47401">
    <property type="protein sequence ID" value="AAV47401"/>
    <property type="gene ID" value="rrnAC2612"/>
</dbReference>
<dbReference type="eggNOG" id="arCOG02742">
    <property type="taxonomic scope" value="Archaea"/>
</dbReference>
<dbReference type="HOGENOM" id="CLU_026973_1_0_2"/>
<feature type="domain" description="DUF11" evidence="2">
    <location>
        <begin position="105"/>
        <end position="189"/>
    </location>
</feature>
<dbReference type="Gene3D" id="2.60.40.10">
    <property type="entry name" value="Immunoglobulins"/>
    <property type="match status" value="1"/>
</dbReference>
<reference evidence="4 5" key="1">
    <citation type="journal article" date="2004" name="Genome Res.">
        <title>Genome sequence of Haloarcula marismortui: a halophilic archaeon from the Dead Sea.</title>
        <authorList>
            <person name="Baliga N.S."/>
            <person name="Bonneau R."/>
            <person name="Facciotti M.T."/>
            <person name="Pan M."/>
            <person name="Glusman G."/>
            <person name="Deutsch E.W."/>
            <person name="Shannon P."/>
            <person name="Chiu Y."/>
            <person name="Weng R.S."/>
            <person name="Gan R.R."/>
            <person name="Hung P."/>
            <person name="Date S.V."/>
            <person name="Marcotte E."/>
            <person name="Hood L."/>
            <person name="Ng W.V."/>
        </authorList>
    </citation>
    <scope>NUCLEOTIDE SEQUENCE [LARGE SCALE GENOMIC DNA]</scope>
    <source>
        <strain evidence="5">ATCC 43049 / DSM 3752 / JCM 8966 / VKM B-1809</strain>
    </source>
</reference>
<dbReference type="InterPro" id="IPR013783">
    <property type="entry name" value="Ig-like_fold"/>
</dbReference>
<evidence type="ECO:0000313" key="4">
    <source>
        <dbReference type="EMBL" id="AAV47401.1"/>
    </source>
</evidence>
<dbReference type="InterPro" id="IPR002881">
    <property type="entry name" value="DUF58"/>
</dbReference>
<gene>
    <name evidence="4" type="ordered locus">rrnAC2612</name>
</gene>
<dbReference type="PANTHER" id="PTHR33608">
    <property type="entry name" value="BLL2464 PROTEIN"/>
    <property type="match status" value="1"/>
</dbReference>
<dbReference type="Proteomes" id="UP000001169">
    <property type="component" value="Chromosome I"/>
</dbReference>
<evidence type="ECO:0000313" key="5">
    <source>
        <dbReference type="Proteomes" id="UP000001169"/>
    </source>
</evidence>
<name>Q5UZA2_HALMA</name>
<proteinExistence type="predicted"/>
<evidence type="ECO:0000259" key="2">
    <source>
        <dbReference type="Pfam" id="PF01345"/>
    </source>
</evidence>
<dbReference type="InterPro" id="IPR001434">
    <property type="entry name" value="OmcB-like_DUF11"/>
</dbReference>
<evidence type="ECO:0000259" key="3">
    <source>
        <dbReference type="Pfam" id="PF01882"/>
    </source>
</evidence>
<feature type="transmembrane region" description="Helical" evidence="1">
    <location>
        <begin position="60"/>
        <end position="88"/>
    </location>
</feature>
<protein>
    <recommendedName>
        <fullName evidence="6">DUF58 domain-containing protein</fullName>
    </recommendedName>
</protein>
<keyword evidence="1" id="KW-0812">Transmembrane</keyword>
<dbReference type="STRING" id="272569.rrnAC2612"/>
<feature type="domain" description="DUF58" evidence="3">
    <location>
        <begin position="249"/>
        <end position="407"/>
    </location>
</feature>
<sequence length="468" mass="49624">MDRQGTGPEAVRRHTDIAQGAAVRVALRFSSVPAACRPRDGRTPAARRGAMSEVHRTGRWFGLAGAALVAVGVGLVGQVPALVLLGGLGVTLSAYDRVAVPPAADISIQRSITPTEPALGERVTVALTVHNNGSRTIPDLRLADGVPNSVRVVEGSASLGAALRPGASTTITYEITGGTDRCVFDPATVVVRDVVGVVARRTRVTAEPDTVTWEQPASSALLPLVPAVARRPGTVPVDEGGEGLSFYAVREHRSNDPLSRVDWNQYARTGDLRTVEFRREQSATVVVVVDARAAAALAPRPDAETAIERSTMAAVALVEGLPEDGHEVGVAAYSPHDAWLAPGTSAAHQQQARDLLRTDRAFAATSVTRTPDTTKLIAQLPTAANIVFLGPLCDDDSEALVRRLAATGHPVTVLSPDPTATDTAGHRLARLERRERLRRLRAADIAVHDWPAAEPLERITERVRRGGQ</sequence>
<evidence type="ECO:0008006" key="6">
    <source>
        <dbReference type="Google" id="ProtNLM"/>
    </source>
</evidence>
<keyword evidence="5" id="KW-1185">Reference proteome</keyword>
<accession>Q5UZA2</accession>
<dbReference type="AlphaFoldDB" id="Q5UZA2"/>
<dbReference type="EMBL" id="AY596297">
    <property type="protein sequence ID" value="AAV47401.1"/>
    <property type="molecule type" value="Genomic_DNA"/>
</dbReference>
<dbReference type="Pfam" id="PF01882">
    <property type="entry name" value="DUF58"/>
    <property type="match status" value="1"/>
</dbReference>
<organism evidence="4 5">
    <name type="scientific">Haloarcula marismortui (strain ATCC 43049 / DSM 3752 / JCM 8966 / VKM B-1809)</name>
    <name type="common">Halobacterium marismortui</name>
    <dbReference type="NCBI Taxonomy" id="272569"/>
    <lineage>
        <taxon>Archaea</taxon>
        <taxon>Methanobacteriati</taxon>
        <taxon>Methanobacteriota</taxon>
        <taxon>Stenosarchaea group</taxon>
        <taxon>Halobacteria</taxon>
        <taxon>Halobacteriales</taxon>
        <taxon>Haloarculaceae</taxon>
        <taxon>Haloarcula</taxon>
    </lineage>
</organism>
<dbReference type="Pfam" id="PF01345">
    <property type="entry name" value="DUF11"/>
    <property type="match status" value="1"/>
</dbReference>
<evidence type="ECO:0000256" key="1">
    <source>
        <dbReference type="SAM" id="Phobius"/>
    </source>
</evidence>